<accession>A0ABY5T7Y3</accession>
<proteinExistence type="predicted"/>
<evidence type="ECO:0000313" key="1">
    <source>
        <dbReference type="EMBL" id="UVQ73971.1"/>
    </source>
</evidence>
<dbReference type="RefSeq" id="WP_258902761.1">
    <property type="nucleotide sequence ID" value="NZ_CP103141.1"/>
</dbReference>
<reference evidence="1" key="1">
    <citation type="submission" date="2022-08" db="EMBL/GenBank/DDBJ databases">
        <title>Genome Sequencing of Bacteroides fragilis Group Isolates with Nanopore Technology.</title>
        <authorList>
            <person name="Tisza M.J."/>
            <person name="Smith D."/>
            <person name="Dekker J.P."/>
        </authorList>
    </citation>
    <scope>NUCLEOTIDE SEQUENCE</scope>
    <source>
        <strain evidence="1">BFG-527</strain>
    </source>
</reference>
<sequence length="71" mass="8253">MESEGSSKDYFRKSMAELIAILPQEAGNTKNWEKLLESLANATDFNVVDIRHNDIIDCPTLYIEYKKKFIR</sequence>
<gene>
    <name evidence="1" type="ORF">NXY30_23740</name>
</gene>
<evidence type="ECO:0000313" key="2">
    <source>
        <dbReference type="Proteomes" id="UP001060104"/>
    </source>
</evidence>
<dbReference type="Proteomes" id="UP001060104">
    <property type="component" value="Chromosome"/>
</dbReference>
<dbReference type="EMBL" id="CP103141">
    <property type="protein sequence ID" value="UVQ73971.1"/>
    <property type="molecule type" value="Genomic_DNA"/>
</dbReference>
<organism evidence="1 2">
    <name type="scientific">Bacteroides faecis</name>
    <dbReference type="NCBI Taxonomy" id="674529"/>
    <lineage>
        <taxon>Bacteria</taxon>
        <taxon>Pseudomonadati</taxon>
        <taxon>Bacteroidota</taxon>
        <taxon>Bacteroidia</taxon>
        <taxon>Bacteroidales</taxon>
        <taxon>Bacteroidaceae</taxon>
        <taxon>Bacteroides</taxon>
    </lineage>
</organism>
<keyword evidence="2" id="KW-1185">Reference proteome</keyword>
<name>A0ABY5T7Y3_9BACE</name>
<protein>
    <submittedName>
        <fullName evidence="1">Uncharacterized protein</fullName>
    </submittedName>
</protein>